<dbReference type="SMART" id="SM00421">
    <property type="entry name" value="HTH_LUXR"/>
    <property type="match status" value="1"/>
</dbReference>
<organism evidence="5 6">
    <name type="scientific">Streptomyces fradiae ATCC 10745 = DSM 40063</name>
    <dbReference type="NCBI Taxonomy" id="1319510"/>
    <lineage>
        <taxon>Bacteria</taxon>
        <taxon>Bacillati</taxon>
        <taxon>Actinomycetota</taxon>
        <taxon>Actinomycetes</taxon>
        <taxon>Kitasatosporales</taxon>
        <taxon>Streptomycetaceae</taxon>
        <taxon>Streptomyces</taxon>
    </lineage>
</organism>
<protein>
    <submittedName>
        <fullName evidence="5">Transcriptional regulatory protein DegU</fullName>
    </submittedName>
</protein>
<accession>A0A1Y2NPQ2</accession>
<keyword evidence="2" id="KW-0238">DNA-binding</keyword>
<dbReference type="PROSITE" id="PS50043">
    <property type="entry name" value="HTH_LUXR_2"/>
    <property type="match status" value="1"/>
</dbReference>
<comment type="caution">
    <text evidence="5">The sequence shown here is derived from an EMBL/GenBank/DDBJ whole genome shotgun (WGS) entry which is preliminary data.</text>
</comment>
<dbReference type="EMBL" id="MIFZ01000337">
    <property type="protein sequence ID" value="OSY49079.1"/>
    <property type="molecule type" value="Genomic_DNA"/>
</dbReference>
<keyword evidence="3" id="KW-0804">Transcription</keyword>
<evidence type="ECO:0000256" key="3">
    <source>
        <dbReference type="ARBA" id="ARBA00023163"/>
    </source>
</evidence>
<dbReference type="Gene3D" id="1.10.10.10">
    <property type="entry name" value="Winged helix-like DNA-binding domain superfamily/Winged helix DNA-binding domain"/>
    <property type="match status" value="1"/>
</dbReference>
<dbReference type="CDD" id="cd06170">
    <property type="entry name" value="LuxR_C_like"/>
    <property type="match status" value="1"/>
</dbReference>
<evidence type="ECO:0000256" key="2">
    <source>
        <dbReference type="ARBA" id="ARBA00023125"/>
    </source>
</evidence>
<dbReference type="GO" id="GO:0006355">
    <property type="term" value="P:regulation of DNA-templated transcription"/>
    <property type="evidence" value="ECO:0007669"/>
    <property type="project" value="InterPro"/>
</dbReference>
<dbReference type="AlphaFoldDB" id="A0A1Y2NPQ2"/>
<dbReference type="Proteomes" id="UP000194318">
    <property type="component" value="Unassembled WGS sequence"/>
</dbReference>
<proteinExistence type="predicted"/>
<dbReference type="PANTHER" id="PTHR44688:SF16">
    <property type="entry name" value="DNA-BINDING TRANSCRIPTIONAL ACTIVATOR DEVR_DOSR"/>
    <property type="match status" value="1"/>
</dbReference>
<dbReference type="GO" id="GO:0003677">
    <property type="term" value="F:DNA binding"/>
    <property type="evidence" value="ECO:0007669"/>
    <property type="project" value="UniProtKB-KW"/>
</dbReference>
<evidence type="ECO:0000256" key="1">
    <source>
        <dbReference type="ARBA" id="ARBA00023015"/>
    </source>
</evidence>
<evidence type="ECO:0000313" key="6">
    <source>
        <dbReference type="Proteomes" id="UP000194318"/>
    </source>
</evidence>
<evidence type="ECO:0000313" key="5">
    <source>
        <dbReference type="EMBL" id="OSY49079.1"/>
    </source>
</evidence>
<dbReference type="Pfam" id="PF00196">
    <property type="entry name" value="GerE"/>
    <property type="match status" value="1"/>
</dbReference>
<dbReference type="InterPro" id="IPR000792">
    <property type="entry name" value="Tscrpt_reg_LuxR_C"/>
</dbReference>
<sequence length="116" mass="12303">MTRRGSAGPSPAGGGPAPCVARLRALPRRTDDPRTGLTGRQVQVLRLAANGRTNQSIARALGVSHEAVKSQMQSILRKLRASDRTHAVAVAIRLGVLSVDDIVVPDDANTDYRNAL</sequence>
<dbReference type="PANTHER" id="PTHR44688">
    <property type="entry name" value="DNA-BINDING TRANSCRIPTIONAL ACTIVATOR DEVR_DOSR"/>
    <property type="match status" value="1"/>
</dbReference>
<feature type="domain" description="HTH luxR-type" evidence="4">
    <location>
        <begin position="30"/>
        <end position="95"/>
    </location>
</feature>
<reference evidence="5 6" key="1">
    <citation type="submission" date="2016-09" db="EMBL/GenBank/DDBJ databases">
        <title>Streptomyces fradiae DSM40063, a candidate organism with high potential of specific P450 cytochromes.</title>
        <authorList>
            <person name="Grumaz C."/>
            <person name="Vainshtein Y."/>
            <person name="Kirstahler P."/>
            <person name="Sohn K."/>
        </authorList>
    </citation>
    <scope>NUCLEOTIDE SEQUENCE [LARGE SCALE GENOMIC DNA]</scope>
    <source>
        <strain evidence="5 6">DSM 40063</strain>
    </source>
</reference>
<dbReference type="PRINTS" id="PR00038">
    <property type="entry name" value="HTHLUXR"/>
</dbReference>
<dbReference type="SUPFAM" id="SSF46894">
    <property type="entry name" value="C-terminal effector domain of the bipartite response regulators"/>
    <property type="match status" value="1"/>
</dbReference>
<keyword evidence="1" id="KW-0805">Transcription regulation</keyword>
<gene>
    <name evidence="5" type="primary">degU_11</name>
    <name evidence="5" type="ORF">BG846_05318</name>
</gene>
<dbReference type="InterPro" id="IPR036388">
    <property type="entry name" value="WH-like_DNA-bd_sf"/>
</dbReference>
<dbReference type="InterPro" id="IPR016032">
    <property type="entry name" value="Sig_transdc_resp-reg_C-effctor"/>
</dbReference>
<name>A0A1Y2NPQ2_STRFR</name>
<evidence type="ECO:0000259" key="4">
    <source>
        <dbReference type="PROSITE" id="PS50043"/>
    </source>
</evidence>
<dbReference type="RefSeq" id="WP_086731875.1">
    <property type="nucleotide sequence ID" value="NZ_ASYR01000057.1"/>
</dbReference>